<name>A0A0P0X6I7_ORYSJ</name>
<evidence type="ECO:0000313" key="1">
    <source>
        <dbReference type="EMBL" id="BAF21685.1"/>
    </source>
</evidence>
<dbReference type="Proteomes" id="UP000000763">
    <property type="component" value="Chromosome 7"/>
</dbReference>
<dbReference type="EMBL" id="AP008213">
    <property type="protein sequence ID" value="BAF21685.1"/>
    <property type="molecule type" value="Genomic_DNA"/>
</dbReference>
<dbReference type="KEGG" id="dosa:Os07g0513400"/>
<dbReference type="InterPro" id="IPR012871">
    <property type="entry name" value="DUF1668_ORYSA"/>
</dbReference>
<dbReference type="Gramene" id="Os07t0513400-01">
    <property type="protein sequence ID" value="Os07t0513400-01"/>
    <property type="gene ID" value="Os07g0513400"/>
</dbReference>
<dbReference type="AlphaFoldDB" id="A0A0P0X6I7"/>
<reference evidence="2" key="2">
    <citation type="journal article" date="2008" name="Nucleic Acids Res.">
        <title>The rice annotation project database (RAP-DB): 2008 update.</title>
        <authorList>
            <consortium name="The rice annotation project (RAP)"/>
        </authorList>
    </citation>
    <scope>GENOME REANNOTATION</scope>
    <source>
        <strain evidence="2">cv. Nipponbare</strain>
    </source>
</reference>
<dbReference type="PANTHER" id="PTHR33085">
    <property type="entry name" value="OS12G0113100 PROTEIN-RELATED"/>
    <property type="match status" value="1"/>
</dbReference>
<dbReference type="OrthoDB" id="603387at2759"/>
<accession>A0A0P0X6I7</accession>
<proteinExistence type="predicted"/>
<dbReference type="KEGG" id="osa:4343369"/>
<organism evidence="1 2">
    <name type="scientific">Oryza sativa subsp. japonica</name>
    <name type="common">Rice</name>
    <dbReference type="NCBI Taxonomy" id="39947"/>
    <lineage>
        <taxon>Eukaryota</taxon>
        <taxon>Viridiplantae</taxon>
        <taxon>Streptophyta</taxon>
        <taxon>Embryophyta</taxon>
        <taxon>Tracheophyta</taxon>
        <taxon>Spermatophyta</taxon>
        <taxon>Magnoliopsida</taxon>
        <taxon>Liliopsida</taxon>
        <taxon>Poales</taxon>
        <taxon>Poaceae</taxon>
        <taxon>BOP clade</taxon>
        <taxon>Oryzoideae</taxon>
        <taxon>Oryzeae</taxon>
        <taxon>Oryzinae</taxon>
        <taxon>Oryza</taxon>
        <taxon>Oryza sativa</taxon>
    </lineage>
</organism>
<evidence type="ECO:0000313" key="2">
    <source>
        <dbReference type="Proteomes" id="UP000000763"/>
    </source>
</evidence>
<reference evidence="1 2" key="1">
    <citation type="journal article" date="2005" name="Nature">
        <title>The map-based sequence of the rice genome.</title>
        <authorList>
            <consortium name="International rice genome sequencing project (IRGSP)"/>
            <person name="Matsumoto T."/>
            <person name="Wu J."/>
            <person name="Kanamori H."/>
            <person name="Katayose Y."/>
            <person name="Fujisawa M."/>
            <person name="Namiki N."/>
            <person name="Mizuno H."/>
            <person name="Yamamoto K."/>
            <person name="Antonio B.A."/>
            <person name="Baba T."/>
            <person name="Sakata K."/>
            <person name="Nagamura Y."/>
            <person name="Aoki H."/>
            <person name="Arikawa K."/>
            <person name="Arita K."/>
            <person name="Bito T."/>
            <person name="Chiden Y."/>
            <person name="Fujitsuka N."/>
            <person name="Fukunaka R."/>
            <person name="Hamada M."/>
            <person name="Harada C."/>
            <person name="Hayashi A."/>
            <person name="Hijishita S."/>
            <person name="Honda M."/>
            <person name="Hosokawa S."/>
            <person name="Ichikawa Y."/>
            <person name="Idonuma A."/>
            <person name="Iijima M."/>
            <person name="Ikeda M."/>
            <person name="Ikeno M."/>
            <person name="Ito K."/>
            <person name="Ito S."/>
            <person name="Ito T."/>
            <person name="Ito Y."/>
            <person name="Ito Y."/>
            <person name="Iwabuchi A."/>
            <person name="Kamiya K."/>
            <person name="Karasawa W."/>
            <person name="Kurita K."/>
            <person name="Katagiri S."/>
            <person name="Kikuta A."/>
            <person name="Kobayashi H."/>
            <person name="Kobayashi N."/>
            <person name="Machita K."/>
            <person name="Maehara T."/>
            <person name="Masukawa M."/>
            <person name="Mizubayashi T."/>
            <person name="Mukai Y."/>
            <person name="Nagasaki H."/>
            <person name="Nagata Y."/>
            <person name="Naito S."/>
            <person name="Nakashima M."/>
            <person name="Nakama Y."/>
            <person name="Nakamichi Y."/>
            <person name="Nakamura M."/>
            <person name="Meguro A."/>
            <person name="Negishi M."/>
            <person name="Ohta I."/>
            <person name="Ohta T."/>
            <person name="Okamoto M."/>
            <person name="Ono N."/>
            <person name="Saji S."/>
            <person name="Sakaguchi M."/>
            <person name="Sakai K."/>
            <person name="Shibata M."/>
            <person name="Shimokawa T."/>
            <person name="Song J."/>
            <person name="Takazaki Y."/>
            <person name="Terasawa K."/>
            <person name="Tsugane M."/>
            <person name="Tsuji K."/>
            <person name="Ueda S."/>
            <person name="Waki K."/>
            <person name="Yamagata H."/>
            <person name="Yamamoto M."/>
            <person name="Yamamoto S."/>
            <person name="Yamane H."/>
            <person name="Yoshiki S."/>
            <person name="Yoshihara R."/>
            <person name="Yukawa K."/>
            <person name="Zhong H."/>
            <person name="Yano M."/>
            <person name="Yuan Q."/>
            <person name="Ouyang S."/>
            <person name="Liu J."/>
            <person name="Jones K.M."/>
            <person name="Gansberger K."/>
            <person name="Moffat K."/>
            <person name="Hill J."/>
            <person name="Bera J."/>
            <person name="Fadrosh D."/>
            <person name="Jin S."/>
            <person name="Johri S."/>
            <person name="Kim M."/>
            <person name="Overton L."/>
            <person name="Reardon M."/>
            <person name="Tsitrin T."/>
            <person name="Vuong H."/>
            <person name="Weaver B."/>
            <person name="Ciecko A."/>
            <person name="Tallon L."/>
            <person name="Jackson J."/>
            <person name="Pai G."/>
            <person name="Aken S.V."/>
            <person name="Utterback T."/>
            <person name="Reidmuller S."/>
            <person name="Feldblyum T."/>
            <person name="Hsiao J."/>
            <person name="Zismann V."/>
            <person name="Iobst S."/>
            <person name="de Vazeille A.R."/>
            <person name="Buell C.R."/>
            <person name="Ying K."/>
            <person name="Li Y."/>
            <person name="Lu T."/>
            <person name="Huang Y."/>
            <person name="Zhao Q."/>
            <person name="Feng Q."/>
            <person name="Zhang L."/>
            <person name="Zhu J."/>
            <person name="Weng Q."/>
            <person name="Mu J."/>
            <person name="Lu Y."/>
            <person name="Fan D."/>
            <person name="Liu Y."/>
            <person name="Guan J."/>
            <person name="Zhang Y."/>
            <person name="Yu S."/>
            <person name="Liu X."/>
            <person name="Zhang Y."/>
            <person name="Hong G."/>
            <person name="Han B."/>
            <person name="Choisne N."/>
            <person name="Demange N."/>
            <person name="Orjeda G."/>
            <person name="Samain S."/>
            <person name="Cattolico L."/>
            <person name="Pelletier E."/>
            <person name="Couloux A."/>
            <person name="Segurens B."/>
            <person name="Wincker P."/>
            <person name="D'Hont A."/>
            <person name="Scarpelli C."/>
            <person name="Weissenbach J."/>
            <person name="Salanoubat M."/>
            <person name="Quetier F."/>
            <person name="Yu Y."/>
            <person name="Kim H.R."/>
            <person name="Rambo T."/>
            <person name="Currie J."/>
            <person name="Collura K."/>
            <person name="Luo M."/>
            <person name="Yang T."/>
            <person name="Ammiraju J.S.S."/>
            <person name="Engler F."/>
            <person name="Soderlund C."/>
            <person name="Wing R.A."/>
            <person name="Palmer L.E."/>
            <person name="de la Bastide M."/>
            <person name="Spiegel L."/>
            <person name="Nascimento L."/>
            <person name="Zutavern T."/>
            <person name="O'Shaughnessy A."/>
            <person name="Dike S."/>
            <person name="Dedhia N."/>
            <person name="Preston R."/>
            <person name="Balija V."/>
            <person name="McCombie W.R."/>
            <person name="Chow T."/>
            <person name="Chen H."/>
            <person name="Chung M."/>
            <person name="Chen C."/>
            <person name="Shaw J."/>
            <person name="Wu H."/>
            <person name="Hsiao K."/>
            <person name="Chao Y."/>
            <person name="Chu M."/>
            <person name="Cheng C."/>
            <person name="Hour A."/>
            <person name="Lee P."/>
            <person name="Lin S."/>
            <person name="Lin Y."/>
            <person name="Liou J."/>
            <person name="Liu S."/>
            <person name="Hsing Y."/>
            <person name="Raghuvanshi S."/>
            <person name="Mohanty A."/>
            <person name="Bharti A.K."/>
            <person name="Gaur A."/>
            <person name="Gupta V."/>
            <person name="Kumar D."/>
            <person name="Ravi V."/>
            <person name="Vij S."/>
            <person name="Kapur A."/>
            <person name="Khurana P."/>
            <person name="Khurana P."/>
            <person name="Khurana J.P."/>
            <person name="Tyagi A.K."/>
            <person name="Gaikwad K."/>
            <person name="Singh A."/>
            <person name="Dalal V."/>
            <person name="Srivastava S."/>
            <person name="Dixit A."/>
            <person name="Pal A.K."/>
            <person name="Ghazi I.A."/>
            <person name="Yadav M."/>
            <person name="Pandit A."/>
            <person name="Bhargava A."/>
            <person name="Sureshbabu K."/>
            <person name="Batra K."/>
            <person name="Sharma T.R."/>
            <person name="Mohapatra T."/>
            <person name="Singh N.K."/>
            <person name="Messing J."/>
            <person name="Nelson A.B."/>
            <person name="Fuks G."/>
            <person name="Kavchok S."/>
            <person name="Keizer G."/>
            <person name="Linton E."/>
            <person name="Llaca V."/>
            <person name="Song R."/>
            <person name="Tanyolac B."/>
            <person name="Young S."/>
            <person name="Ho-Il K."/>
            <person name="Hahn J.H."/>
            <person name="Sangsakoo G."/>
            <person name="Vanavichit A."/>
            <person name="de Mattos Luiz.A.T."/>
            <person name="Zimmer P.D."/>
            <person name="Malone G."/>
            <person name="Dellagostin O."/>
            <person name="de Oliveira A.C."/>
            <person name="Bevan M."/>
            <person name="Bancroft I."/>
            <person name="Minx P."/>
            <person name="Cordum H."/>
            <person name="Wilson R."/>
            <person name="Cheng Z."/>
            <person name="Jin W."/>
            <person name="Jiang J."/>
            <person name="Leong S.A."/>
            <person name="Iwama H."/>
            <person name="Gojobori T."/>
            <person name="Itoh T."/>
            <person name="Niimura Y."/>
            <person name="Fujii Y."/>
            <person name="Habara T."/>
            <person name="Sakai H."/>
            <person name="Sato Y."/>
            <person name="Wilson G."/>
            <person name="Kumar K."/>
            <person name="McCouch S."/>
            <person name="Juretic N."/>
            <person name="Hoen D."/>
            <person name="Wright S."/>
            <person name="Bruskiewich R."/>
            <person name="Bureau T."/>
            <person name="Miyao A."/>
            <person name="Hirochika H."/>
            <person name="Nishikawa T."/>
            <person name="Kadowaki K."/>
            <person name="Sugiura M."/>
            <person name="Burr B."/>
            <person name="Sasaki T."/>
        </authorList>
    </citation>
    <scope>NUCLEOTIDE SEQUENCE [LARGE SCALE GENOMIC DNA]</scope>
    <source>
        <strain evidence="2">cv. Nipponbare</strain>
    </source>
</reference>
<protein>
    <submittedName>
        <fullName evidence="1">Os07g0513400 protein</fullName>
    </submittedName>
</protein>
<sequence>MCLLTTSMAGKERSHVHLCLTDYRDGTYTYTVHHIDVAPFFLRSDDPDVPDPGAMEEAVLPPPATRLATRPETNGLEFHHLLRAADGGDMIVATDDQRRTLIYDVAARAVGPGHMLLSDKRVPVSAAVADRLYVLDTSHAARRATCFEALVYDGVEDPLRADWYWRRLPGPPYADDGIGRPLPGSRVTALAVVGAGIWTTTAPAEDGVASVRPCSRLDPRRGVWTTPKGAGAGPGTYSFDTERQAWRREGDWELPFAGKAELVPGCNLWFGFSRADGSSSLCAADLAAAPHRACGVWEDFRPPKEWFSCGRHLVSLGSGKLCVVRFFATDPLDKWRRRDPVAIITAMEVRTMPACDGDDDGGRGGERRIKVVKHMSRCIKLPNYNKGRNWVL</sequence>
<dbReference type="OMA" id="WEDFRPP"/>
<dbReference type="Pfam" id="PF07893">
    <property type="entry name" value="DUF1668"/>
    <property type="match status" value="1"/>
</dbReference>
<dbReference type="PANTHER" id="PTHR33085:SF56">
    <property type="entry name" value="OS07G0513400 PROTEIN"/>
    <property type="match status" value="1"/>
</dbReference>
<gene>
    <name evidence="1" type="ordered locus">Os07g0513400</name>
</gene>